<feature type="compositionally biased region" description="Polar residues" evidence="1">
    <location>
        <begin position="43"/>
        <end position="52"/>
    </location>
</feature>
<organism evidence="2 3">
    <name type="scientific">Propionispira arboris</name>
    <dbReference type="NCBI Taxonomy" id="84035"/>
    <lineage>
        <taxon>Bacteria</taxon>
        <taxon>Bacillati</taxon>
        <taxon>Bacillota</taxon>
        <taxon>Negativicutes</taxon>
        <taxon>Selenomonadales</taxon>
        <taxon>Selenomonadaceae</taxon>
        <taxon>Propionispira</taxon>
    </lineage>
</organism>
<protein>
    <submittedName>
        <fullName evidence="2">Uncharacterized protein</fullName>
    </submittedName>
</protein>
<keyword evidence="3" id="KW-1185">Reference proteome</keyword>
<reference evidence="3" key="1">
    <citation type="submission" date="2016-10" db="EMBL/GenBank/DDBJ databases">
        <authorList>
            <person name="Varghese N."/>
            <person name="Submissions S."/>
        </authorList>
    </citation>
    <scope>NUCLEOTIDE SEQUENCE [LARGE SCALE GENOMIC DNA]</scope>
    <source>
        <strain evidence="3">DSM 2179</strain>
    </source>
</reference>
<feature type="compositionally biased region" description="Polar residues" evidence="1">
    <location>
        <begin position="72"/>
        <end position="85"/>
    </location>
</feature>
<name>A0A1H7AF87_9FIRM</name>
<accession>A0A1H7AF87</accession>
<evidence type="ECO:0000313" key="2">
    <source>
        <dbReference type="EMBL" id="SEJ63224.1"/>
    </source>
</evidence>
<evidence type="ECO:0000256" key="1">
    <source>
        <dbReference type="SAM" id="MobiDB-lite"/>
    </source>
</evidence>
<feature type="compositionally biased region" description="Basic and acidic residues" evidence="1">
    <location>
        <begin position="53"/>
        <end position="70"/>
    </location>
</feature>
<evidence type="ECO:0000313" key="3">
    <source>
        <dbReference type="Proteomes" id="UP000199662"/>
    </source>
</evidence>
<gene>
    <name evidence="2" type="ORF">SAMN05660742_11266</name>
</gene>
<dbReference type="STRING" id="84035.SAMN05660742_11266"/>
<dbReference type="Proteomes" id="UP000199662">
    <property type="component" value="Unassembled WGS sequence"/>
</dbReference>
<sequence length="109" mass="12525">MNITPMNLQIVVPKTTDAAHIQHNRDRQEVVQQDMGMLQTKQEANLKQMQVQSRDKAEDGKIKEDEEHQKRQGQNSQKQAKTSSDSAEDEENIPLAIDTFRGRKIDIKL</sequence>
<dbReference type="AlphaFoldDB" id="A0A1H7AF87"/>
<dbReference type="EMBL" id="FNZK01000012">
    <property type="protein sequence ID" value="SEJ63224.1"/>
    <property type="molecule type" value="Genomic_DNA"/>
</dbReference>
<proteinExistence type="predicted"/>
<feature type="region of interest" description="Disordered" evidence="1">
    <location>
        <begin position="43"/>
        <end position="96"/>
    </location>
</feature>